<gene>
    <name evidence="4" type="ORF">I4J89_29580</name>
</gene>
<dbReference type="RefSeq" id="WP_196417396.1">
    <property type="nucleotide sequence ID" value="NZ_JADQTO010000016.1"/>
</dbReference>
<keyword evidence="2" id="KW-0472">Membrane</keyword>
<evidence type="ECO:0000313" key="5">
    <source>
        <dbReference type="Proteomes" id="UP000598146"/>
    </source>
</evidence>
<feature type="compositionally biased region" description="Basic and acidic residues" evidence="1">
    <location>
        <begin position="1"/>
        <end position="13"/>
    </location>
</feature>
<dbReference type="Proteomes" id="UP000598146">
    <property type="component" value="Unassembled WGS sequence"/>
</dbReference>
<keyword evidence="2" id="KW-1133">Transmembrane helix</keyword>
<dbReference type="InterPro" id="IPR025164">
    <property type="entry name" value="Toastrack_DUF4097"/>
</dbReference>
<reference evidence="4" key="1">
    <citation type="submission" date="2020-11" db="EMBL/GenBank/DDBJ databases">
        <title>Isolation and identification of active actinomycetes.</title>
        <authorList>
            <person name="Sun X."/>
        </authorList>
    </citation>
    <scope>NUCLEOTIDE SEQUENCE</scope>
    <source>
        <strain evidence="4">NEAU-A11</strain>
    </source>
</reference>
<accession>A0A931CE40</accession>
<keyword evidence="2" id="KW-0812">Transmembrane</keyword>
<dbReference type="AlphaFoldDB" id="A0A931CE40"/>
<evidence type="ECO:0000256" key="1">
    <source>
        <dbReference type="SAM" id="MobiDB-lite"/>
    </source>
</evidence>
<dbReference type="EMBL" id="JADQTO010000016">
    <property type="protein sequence ID" value="MBG0565611.1"/>
    <property type="molecule type" value="Genomic_DNA"/>
</dbReference>
<sequence>MSECTEPHPEVGPRRRGSGKPRGVALILAAVSVGALAACDGVVGARMTFEDTETTKITEVVLTGGHGDVVVHGNASATETRIRRVIRGETNPGASYQRSGGVLTLATDCGRDCSLSYEITAPAGVAVSGEMTSGDLTLAGTGAVDLKLTSGDVMVERATGPVKVKATSGDLNVIGGTDVSLETQSGDLMVDDVTGPIAVRTTSGDATLRLAAPSSVTATVTSGDVNLIVPPGAYRVRADVHGGGDQQVIGITHDPKSANVLDLRTTSGDLSISAG</sequence>
<protein>
    <submittedName>
        <fullName evidence="4">DUF4097 family beta strand repeat protein</fullName>
    </submittedName>
</protein>
<name>A0A931CE40_9ACTN</name>
<feature type="domain" description="DUF4097" evidence="3">
    <location>
        <begin position="130"/>
        <end position="272"/>
    </location>
</feature>
<evidence type="ECO:0000256" key="2">
    <source>
        <dbReference type="SAM" id="Phobius"/>
    </source>
</evidence>
<keyword evidence="5" id="KW-1185">Reference proteome</keyword>
<feature type="transmembrane region" description="Helical" evidence="2">
    <location>
        <begin position="24"/>
        <end position="45"/>
    </location>
</feature>
<organism evidence="4 5">
    <name type="scientific">Actinoplanes aureus</name>
    <dbReference type="NCBI Taxonomy" id="2792083"/>
    <lineage>
        <taxon>Bacteria</taxon>
        <taxon>Bacillati</taxon>
        <taxon>Actinomycetota</taxon>
        <taxon>Actinomycetes</taxon>
        <taxon>Micromonosporales</taxon>
        <taxon>Micromonosporaceae</taxon>
        <taxon>Actinoplanes</taxon>
    </lineage>
</organism>
<comment type="caution">
    <text evidence="4">The sequence shown here is derived from an EMBL/GenBank/DDBJ whole genome shotgun (WGS) entry which is preliminary data.</text>
</comment>
<proteinExistence type="predicted"/>
<dbReference type="Pfam" id="PF13349">
    <property type="entry name" value="DUF4097"/>
    <property type="match status" value="1"/>
</dbReference>
<evidence type="ECO:0000313" key="4">
    <source>
        <dbReference type="EMBL" id="MBG0565611.1"/>
    </source>
</evidence>
<feature type="region of interest" description="Disordered" evidence="1">
    <location>
        <begin position="1"/>
        <end position="20"/>
    </location>
</feature>
<evidence type="ECO:0000259" key="3">
    <source>
        <dbReference type="Pfam" id="PF13349"/>
    </source>
</evidence>